<keyword evidence="3" id="KW-0597">Phosphoprotein</keyword>
<comment type="caution">
    <text evidence="10">The sequence shown here is derived from an EMBL/GenBank/DDBJ whole genome shotgun (WGS) entry which is preliminary data.</text>
</comment>
<dbReference type="InterPro" id="IPR003661">
    <property type="entry name" value="HisK_dim/P_dom"/>
</dbReference>
<reference evidence="10" key="1">
    <citation type="submission" date="2020-01" db="EMBL/GenBank/DDBJ databases">
        <authorList>
            <person name="Seo Y.L."/>
        </authorList>
    </citation>
    <scope>NUCLEOTIDE SEQUENCE</scope>
    <source>
        <strain evidence="10">R11</strain>
    </source>
</reference>
<dbReference type="InterPro" id="IPR003594">
    <property type="entry name" value="HATPase_dom"/>
</dbReference>
<dbReference type="EC" id="2.7.13.3" evidence="2"/>
<dbReference type="GO" id="GO:0005886">
    <property type="term" value="C:plasma membrane"/>
    <property type="evidence" value="ECO:0007669"/>
    <property type="project" value="TreeGrafter"/>
</dbReference>
<evidence type="ECO:0000256" key="7">
    <source>
        <dbReference type="ARBA" id="ARBA00022989"/>
    </source>
</evidence>
<dbReference type="PANTHER" id="PTHR45436:SF5">
    <property type="entry name" value="SENSOR HISTIDINE KINASE TRCS"/>
    <property type="match status" value="1"/>
</dbReference>
<dbReference type="Pfam" id="PF00512">
    <property type="entry name" value="HisKA"/>
    <property type="match status" value="1"/>
</dbReference>
<proteinExistence type="predicted"/>
<dbReference type="PROSITE" id="PS50109">
    <property type="entry name" value="HIS_KIN"/>
    <property type="match status" value="1"/>
</dbReference>
<keyword evidence="5 8" id="KW-0812">Transmembrane</keyword>
<dbReference type="InterPro" id="IPR050428">
    <property type="entry name" value="TCS_sensor_his_kinase"/>
</dbReference>
<evidence type="ECO:0000256" key="8">
    <source>
        <dbReference type="SAM" id="Phobius"/>
    </source>
</evidence>
<dbReference type="AlphaFoldDB" id="A0A966DXS8"/>
<feature type="transmembrane region" description="Helical" evidence="8">
    <location>
        <begin position="125"/>
        <end position="148"/>
    </location>
</feature>
<keyword evidence="4" id="KW-0808">Transferase</keyword>
<evidence type="ECO:0000256" key="5">
    <source>
        <dbReference type="ARBA" id="ARBA00022692"/>
    </source>
</evidence>
<dbReference type="EMBL" id="WWEO01000045">
    <property type="protein sequence ID" value="NCD72549.1"/>
    <property type="molecule type" value="Genomic_DNA"/>
</dbReference>
<reference evidence="10" key="2">
    <citation type="submission" date="2020-10" db="EMBL/GenBank/DDBJ databases">
        <title>Mucilaginibacter sp. nov., isolated from soil.</title>
        <authorList>
            <person name="Jeon C.O."/>
        </authorList>
    </citation>
    <scope>NUCLEOTIDE SEQUENCE</scope>
    <source>
        <strain evidence="10">R11</strain>
    </source>
</reference>
<dbReference type="PANTHER" id="PTHR45436">
    <property type="entry name" value="SENSOR HISTIDINE KINASE YKOH"/>
    <property type="match status" value="1"/>
</dbReference>
<gene>
    <name evidence="10" type="ORF">GSY63_24505</name>
</gene>
<dbReference type="Gene3D" id="3.30.565.10">
    <property type="entry name" value="Histidine kinase-like ATPase, C-terminal domain"/>
    <property type="match status" value="1"/>
</dbReference>
<evidence type="ECO:0000256" key="3">
    <source>
        <dbReference type="ARBA" id="ARBA00022553"/>
    </source>
</evidence>
<feature type="transmembrane region" description="Helical" evidence="8">
    <location>
        <begin position="12"/>
        <end position="34"/>
    </location>
</feature>
<dbReference type="SMART" id="SM00387">
    <property type="entry name" value="HATPase_c"/>
    <property type="match status" value="1"/>
</dbReference>
<dbReference type="Pfam" id="PF02518">
    <property type="entry name" value="HATPase_c"/>
    <property type="match status" value="1"/>
</dbReference>
<dbReference type="Proteomes" id="UP000638732">
    <property type="component" value="Unassembled WGS sequence"/>
</dbReference>
<accession>A0A966DXS8</accession>
<evidence type="ECO:0000256" key="2">
    <source>
        <dbReference type="ARBA" id="ARBA00012438"/>
    </source>
</evidence>
<dbReference type="RefSeq" id="WP_166588489.1">
    <property type="nucleotide sequence ID" value="NZ_WWEO01000045.1"/>
</dbReference>
<evidence type="ECO:0000313" key="11">
    <source>
        <dbReference type="Proteomes" id="UP000638732"/>
    </source>
</evidence>
<keyword evidence="11" id="KW-1185">Reference proteome</keyword>
<evidence type="ECO:0000313" key="10">
    <source>
        <dbReference type="EMBL" id="NCD72549.1"/>
    </source>
</evidence>
<dbReference type="SMART" id="SM00388">
    <property type="entry name" value="HisKA"/>
    <property type="match status" value="1"/>
</dbReference>
<dbReference type="CDD" id="cd00082">
    <property type="entry name" value="HisKA"/>
    <property type="match status" value="1"/>
</dbReference>
<evidence type="ECO:0000256" key="4">
    <source>
        <dbReference type="ARBA" id="ARBA00022679"/>
    </source>
</evidence>
<comment type="catalytic activity">
    <reaction evidence="1">
        <text>ATP + protein L-histidine = ADP + protein N-phospho-L-histidine.</text>
        <dbReference type="EC" id="2.7.13.3"/>
    </reaction>
</comment>
<dbReference type="Gene3D" id="1.10.287.130">
    <property type="match status" value="1"/>
</dbReference>
<dbReference type="InterPro" id="IPR036097">
    <property type="entry name" value="HisK_dim/P_sf"/>
</dbReference>
<dbReference type="InterPro" id="IPR036890">
    <property type="entry name" value="HATPase_C_sf"/>
</dbReference>
<protein>
    <recommendedName>
        <fullName evidence="2">histidine kinase</fullName>
        <ecNumber evidence="2">2.7.13.3</ecNumber>
    </recommendedName>
</protein>
<keyword evidence="8" id="KW-0472">Membrane</keyword>
<sequence length="420" mass="48128">MKLSAHYNKASIIVSVTVLLFGAVIYFFAINYIARNQLDRDLDEEIDELFEFINTYHRLPEADFNGDQTTFFITDHRTATRFFDAPYQNPKEHKPENGRAVEGSVILDGVIYKFTITISRDSTEYLIQIIALITLILMAALIVVLFLINRYVLNGLWQPFYTLLNHLKIFNVSENSGHQRLITNVKEFEELDQAIATMSSRVKSDFQNLKQFTENASHEMMTPLAVITSKLDTLIQDEQLKPDQFEQIHDIYGATSKLARLNQSLLLLVKIENNLIDDAEVIDLKDMLTEKIRQFQELVQSKDLHLIANLISRKIIISKYLADILLNNLISNAIRHNIHGGELSITLYDDKLAIQNTGMANAINADHMFDRFQKGKRSEGIGLGLTIVRNICKMYGWEVTYSQDECMHTFQIVFDPSLVG</sequence>
<keyword evidence="7 8" id="KW-1133">Transmembrane helix</keyword>
<evidence type="ECO:0000256" key="6">
    <source>
        <dbReference type="ARBA" id="ARBA00022777"/>
    </source>
</evidence>
<dbReference type="GO" id="GO:0000155">
    <property type="term" value="F:phosphorelay sensor kinase activity"/>
    <property type="evidence" value="ECO:0007669"/>
    <property type="project" value="InterPro"/>
</dbReference>
<dbReference type="CDD" id="cd00075">
    <property type="entry name" value="HATPase"/>
    <property type="match status" value="1"/>
</dbReference>
<organism evidence="10 11">
    <name type="scientific">Mucilaginibacter agri</name>
    <dbReference type="NCBI Taxonomy" id="2695265"/>
    <lineage>
        <taxon>Bacteria</taxon>
        <taxon>Pseudomonadati</taxon>
        <taxon>Bacteroidota</taxon>
        <taxon>Sphingobacteriia</taxon>
        <taxon>Sphingobacteriales</taxon>
        <taxon>Sphingobacteriaceae</taxon>
        <taxon>Mucilaginibacter</taxon>
    </lineage>
</organism>
<dbReference type="SUPFAM" id="SSF55874">
    <property type="entry name" value="ATPase domain of HSP90 chaperone/DNA topoisomerase II/histidine kinase"/>
    <property type="match status" value="1"/>
</dbReference>
<keyword evidence="6 10" id="KW-0418">Kinase</keyword>
<dbReference type="SUPFAM" id="SSF47384">
    <property type="entry name" value="Homodimeric domain of signal transducing histidine kinase"/>
    <property type="match status" value="1"/>
</dbReference>
<name>A0A966DXS8_9SPHI</name>
<evidence type="ECO:0000256" key="1">
    <source>
        <dbReference type="ARBA" id="ARBA00000085"/>
    </source>
</evidence>
<dbReference type="InterPro" id="IPR005467">
    <property type="entry name" value="His_kinase_dom"/>
</dbReference>
<evidence type="ECO:0000259" key="9">
    <source>
        <dbReference type="PROSITE" id="PS50109"/>
    </source>
</evidence>
<feature type="domain" description="Histidine kinase" evidence="9">
    <location>
        <begin position="215"/>
        <end position="418"/>
    </location>
</feature>